<feature type="region of interest" description="Disordered" evidence="1">
    <location>
        <begin position="97"/>
        <end position="190"/>
    </location>
</feature>
<keyword evidence="3" id="KW-1185">Reference proteome</keyword>
<reference evidence="3" key="1">
    <citation type="submission" date="2016-09" db="EMBL/GenBank/DDBJ databases">
        <authorList>
            <person name="Varghese N."/>
            <person name="Submissions S."/>
        </authorList>
    </citation>
    <scope>NUCLEOTIDE SEQUENCE [LARGE SCALE GENOMIC DNA]</scope>
    <source>
        <strain evidence="3">JS23</strain>
    </source>
</reference>
<evidence type="ECO:0000313" key="3">
    <source>
        <dbReference type="Proteomes" id="UP000243719"/>
    </source>
</evidence>
<name>A0A1H2PWD5_9BURK</name>
<dbReference type="Proteomes" id="UP000243719">
    <property type="component" value="Unassembled WGS sequence"/>
</dbReference>
<dbReference type="STRING" id="1770053.SAMN05216551_12029"/>
<gene>
    <name evidence="2" type="ORF">SAMN05216551_12029</name>
</gene>
<proteinExistence type="predicted"/>
<dbReference type="EMBL" id="FNLO01000020">
    <property type="protein sequence ID" value="SDV51642.1"/>
    <property type="molecule type" value="Genomic_DNA"/>
</dbReference>
<protein>
    <submittedName>
        <fullName evidence="2">Uncharacterized protein</fullName>
    </submittedName>
</protein>
<organism evidence="2 3">
    <name type="scientific">Chitinasiproducens palmae</name>
    <dbReference type="NCBI Taxonomy" id="1770053"/>
    <lineage>
        <taxon>Bacteria</taxon>
        <taxon>Pseudomonadati</taxon>
        <taxon>Pseudomonadota</taxon>
        <taxon>Betaproteobacteria</taxon>
        <taxon>Burkholderiales</taxon>
        <taxon>Burkholderiaceae</taxon>
        <taxon>Chitinasiproducens</taxon>
    </lineage>
</organism>
<sequence length="323" mass="35647">MYDTRRQPAAFPTRCCRPHPRRHRLDAAADNPPHSCRAKRERRPAVRRDVTASPAVRCRLDRPQPPKPLQVPKHLKPVRGRARLATGHARRATYRMAPPTTARGHPQARAGPKRARRAGSQAMRSSSTRQAVARGTVARDGRPPGRRAAPRLESARCRRARSSHGRVQSPRPRMQSNGSHAGQIGGRQPGDAMCPLPLLALPRPPPRRCGIARPLRTTQPRRRAGHSDYQAICRPDRRTRVCGRYQGSHRRIHESTREGMLRGFIGPFSKAVRRCCGDDTRGGDTCGGDTCGDVCNAACAAARKTNRASKHVTVDAKTIMPTA</sequence>
<accession>A0A1H2PWD5</accession>
<evidence type="ECO:0000313" key="2">
    <source>
        <dbReference type="EMBL" id="SDV51642.1"/>
    </source>
</evidence>
<dbReference type="AlphaFoldDB" id="A0A1H2PWD5"/>
<evidence type="ECO:0000256" key="1">
    <source>
        <dbReference type="SAM" id="MobiDB-lite"/>
    </source>
</evidence>
<feature type="region of interest" description="Disordered" evidence="1">
    <location>
        <begin position="23"/>
        <end position="73"/>
    </location>
</feature>